<dbReference type="InterPro" id="IPR036786">
    <property type="entry name" value="Ribosome_mat_SBDS_N_sf"/>
</dbReference>
<accession>A0A511K7Z9</accession>
<evidence type="ECO:0000313" key="3">
    <source>
        <dbReference type="EMBL" id="GEM06471.1"/>
    </source>
</evidence>
<gene>
    <name evidence="3" type="ORF">Rt10032_c01g0488</name>
</gene>
<dbReference type="Gene3D" id="3.30.1250.10">
    <property type="entry name" value="Ribosome maturation protein SBDS, N-terminal domain"/>
    <property type="match status" value="1"/>
</dbReference>
<dbReference type="OrthoDB" id="2567806at2759"/>
<evidence type="ECO:0000259" key="2">
    <source>
        <dbReference type="Pfam" id="PF01172"/>
    </source>
</evidence>
<feature type="domain" description="Ribosome maturation protein SDO1/SBDS N-terminal" evidence="2">
    <location>
        <begin position="75"/>
        <end position="135"/>
    </location>
</feature>
<reference evidence="3 4" key="1">
    <citation type="submission" date="2019-07" db="EMBL/GenBank/DDBJ databases">
        <title>Rhodotorula toruloides NBRC10032 genome sequencing.</title>
        <authorList>
            <person name="Shida Y."/>
            <person name="Takaku H."/>
            <person name="Ogasawara W."/>
            <person name="Mori K."/>
        </authorList>
    </citation>
    <scope>NUCLEOTIDE SEQUENCE [LARGE SCALE GENOMIC DNA]</scope>
    <source>
        <strain evidence="3 4">NBRC10032</strain>
    </source>
</reference>
<comment type="caution">
    <text evidence="3">The sequence shown here is derived from an EMBL/GenBank/DDBJ whole genome shotgun (WGS) entry which is preliminary data.</text>
</comment>
<protein>
    <submittedName>
        <fullName evidence="3">RNA binding protein</fullName>
    </submittedName>
</protein>
<dbReference type="AlphaFoldDB" id="A0A511K7Z9"/>
<evidence type="ECO:0000313" key="4">
    <source>
        <dbReference type="Proteomes" id="UP000321518"/>
    </source>
</evidence>
<dbReference type="Proteomes" id="UP000321518">
    <property type="component" value="Unassembled WGS sequence"/>
</dbReference>
<name>A0A511K7Z9_RHOTO</name>
<feature type="compositionally biased region" description="Polar residues" evidence="1">
    <location>
        <begin position="134"/>
        <end position="152"/>
    </location>
</feature>
<dbReference type="Pfam" id="PF01172">
    <property type="entry name" value="SBDS_N"/>
    <property type="match status" value="1"/>
</dbReference>
<evidence type="ECO:0000256" key="1">
    <source>
        <dbReference type="SAM" id="MobiDB-lite"/>
    </source>
</evidence>
<dbReference type="InterPro" id="IPR019783">
    <property type="entry name" value="SDO1/SBDS_N"/>
</dbReference>
<dbReference type="SUPFAM" id="SSF89895">
    <property type="entry name" value="FYSH domain"/>
    <property type="match status" value="1"/>
</dbReference>
<dbReference type="EMBL" id="BJWK01000001">
    <property type="protein sequence ID" value="GEM06471.1"/>
    <property type="molecule type" value="Genomic_DNA"/>
</dbReference>
<proteinExistence type="predicted"/>
<feature type="region of interest" description="Disordered" evidence="1">
    <location>
        <begin position="134"/>
        <end position="166"/>
    </location>
</feature>
<sequence>MHSFHKVVYKPDSQSTDEWIVIVGDLAAAEKWRGGDRYAFPSFPHLVMPPPPPPRTSISHQTPGQFSTPLLLLTSTSIPLVEVVDSFDVFHTGQGSQGVLVRASKQELENIFSTTNEDEIVQIVLEKGRIVSSNTPHQWAGTNDTRSGNYQTAHGANAGKAGHGGR</sequence>
<organism evidence="3 4">
    <name type="scientific">Rhodotorula toruloides</name>
    <name type="common">Yeast</name>
    <name type="synonym">Rhodosporidium toruloides</name>
    <dbReference type="NCBI Taxonomy" id="5286"/>
    <lineage>
        <taxon>Eukaryota</taxon>
        <taxon>Fungi</taxon>
        <taxon>Dikarya</taxon>
        <taxon>Basidiomycota</taxon>
        <taxon>Pucciniomycotina</taxon>
        <taxon>Microbotryomycetes</taxon>
        <taxon>Sporidiobolales</taxon>
        <taxon>Sporidiobolaceae</taxon>
        <taxon>Rhodotorula</taxon>
    </lineage>
</organism>